<organism evidence="2">
    <name type="scientific">marine metagenome</name>
    <dbReference type="NCBI Taxonomy" id="408172"/>
    <lineage>
        <taxon>unclassified sequences</taxon>
        <taxon>metagenomes</taxon>
        <taxon>ecological metagenomes</taxon>
    </lineage>
</organism>
<dbReference type="SUPFAM" id="SSF52172">
    <property type="entry name" value="CheY-like"/>
    <property type="match status" value="1"/>
</dbReference>
<feature type="domain" description="Response regulatory" evidence="1">
    <location>
        <begin position="5"/>
        <end position="122"/>
    </location>
</feature>
<dbReference type="EMBL" id="UINC01002263">
    <property type="protein sequence ID" value="SUZ94756.1"/>
    <property type="molecule type" value="Genomic_DNA"/>
</dbReference>
<dbReference type="SMART" id="SM00448">
    <property type="entry name" value="REC"/>
    <property type="match status" value="1"/>
</dbReference>
<dbReference type="CDD" id="cd00156">
    <property type="entry name" value="REC"/>
    <property type="match status" value="1"/>
</dbReference>
<dbReference type="PROSITE" id="PS50110">
    <property type="entry name" value="RESPONSE_REGULATORY"/>
    <property type="match status" value="1"/>
</dbReference>
<dbReference type="Gene3D" id="3.40.50.2300">
    <property type="match status" value="1"/>
</dbReference>
<dbReference type="GO" id="GO:0035438">
    <property type="term" value="F:cyclic-di-GMP binding"/>
    <property type="evidence" value="ECO:0007669"/>
    <property type="project" value="InterPro"/>
</dbReference>
<dbReference type="GO" id="GO:0000160">
    <property type="term" value="P:phosphorelay signal transduction system"/>
    <property type="evidence" value="ECO:0007669"/>
    <property type="project" value="InterPro"/>
</dbReference>
<evidence type="ECO:0000313" key="2">
    <source>
        <dbReference type="EMBL" id="SUZ94756.1"/>
    </source>
</evidence>
<reference evidence="2" key="1">
    <citation type="submission" date="2018-05" db="EMBL/GenBank/DDBJ databases">
        <authorList>
            <person name="Lanie J.A."/>
            <person name="Ng W.-L."/>
            <person name="Kazmierczak K.M."/>
            <person name="Andrzejewski T.M."/>
            <person name="Davidsen T.M."/>
            <person name="Wayne K.J."/>
            <person name="Tettelin H."/>
            <person name="Glass J.I."/>
            <person name="Rusch D."/>
            <person name="Podicherti R."/>
            <person name="Tsui H.-C.T."/>
            <person name="Winkler M.E."/>
        </authorList>
    </citation>
    <scope>NUCLEOTIDE SEQUENCE</scope>
</reference>
<dbReference type="InterPro" id="IPR001789">
    <property type="entry name" value="Sig_transdc_resp-reg_receiver"/>
</dbReference>
<sequence>MTVKTVVIAAREIALAERFADALASAEHRAIVVTKYEALVEQLVDTSNRIDLVILDLQLGTCRGPSLVQSIKRFEHFPPVLIFSSSVTSNNEARQLADLGVVGYVNEQCPAQQILPMLAPHLSPDSFNRRSSPRVSLDIPVSYAVGDSLSTATTLNLSKGGIAIRAMTSFELSSKARIRLRLPGTKREIEADARVVWTDQRVGMGLQFERVDAADQVAIDGFLDRQFDSATA</sequence>
<evidence type="ECO:0000259" key="1">
    <source>
        <dbReference type="PROSITE" id="PS50110"/>
    </source>
</evidence>
<dbReference type="Pfam" id="PF00072">
    <property type="entry name" value="Response_reg"/>
    <property type="match status" value="1"/>
</dbReference>
<proteinExistence type="predicted"/>
<dbReference type="InterPro" id="IPR009875">
    <property type="entry name" value="PilZ_domain"/>
</dbReference>
<dbReference type="InterPro" id="IPR011006">
    <property type="entry name" value="CheY-like_superfamily"/>
</dbReference>
<dbReference type="Pfam" id="PF07238">
    <property type="entry name" value="PilZ"/>
    <property type="match status" value="1"/>
</dbReference>
<protein>
    <recommendedName>
        <fullName evidence="1">Response regulatory domain-containing protein</fullName>
    </recommendedName>
</protein>
<name>A0A381RSA6_9ZZZZ</name>
<accession>A0A381RSA6</accession>
<dbReference type="Gene3D" id="2.40.10.220">
    <property type="entry name" value="predicted glycosyltransferase like domains"/>
    <property type="match status" value="1"/>
</dbReference>
<dbReference type="SUPFAM" id="SSF141371">
    <property type="entry name" value="PilZ domain-like"/>
    <property type="match status" value="1"/>
</dbReference>
<dbReference type="AlphaFoldDB" id="A0A381RSA6"/>
<gene>
    <name evidence="2" type="ORF">METZ01_LOCUS47610</name>
</gene>